<dbReference type="Proteomes" id="UP000503018">
    <property type="component" value="Chromosome"/>
</dbReference>
<feature type="transmembrane region" description="Helical" evidence="6">
    <location>
        <begin position="162"/>
        <end position="180"/>
    </location>
</feature>
<evidence type="ECO:0008006" key="9">
    <source>
        <dbReference type="Google" id="ProtNLM"/>
    </source>
</evidence>
<reference evidence="7 8" key="1">
    <citation type="submission" date="2020-01" db="EMBL/GenBank/DDBJ databases">
        <title>Sphingomonas sp. strain CSW-10.</title>
        <authorList>
            <person name="Chen W.-M."/>
        </authorList>
    </citation>
    <scope>NUCLEOTIDE SEQUENCE [LARGE SCALE GENOMIC DNA]</scope>
    <source>
        <strain evidence="7 8">CSW-10</strain>
    </source>
</reference>
<feature type="transmembrane region" description="Helical" evidence="6">
    <location>
        <begin position="125"/>
        <end position="142"/>
    </location>
</feature>
<accession>A0A6M4B0A5</accession>
<comment type="subcellular location">
    <subcellularLocation>
        <location evidence="1">Cell membrane</location>
        <topology evidence="1">Multi-pass membrane protein</topology>
    </subcellularLocation>
</comment>
<feature type="transmembrane region" description="Helical" evidence="6">
    <location>
        <begin position="186"/>
        <end position="204"/>
    </location>
</feature>
<organism evidence="7 8">
    <name type="scientific">Sphingomonas lacunae</name>
    <dbReference type="NCBI Taxonomy" id="2698828"/>
    <lineage>
        <taxon>Bacteria</taxon>
        <taxon>Pseudomonadati</taxon>
        <taxon>Pseudomonadota</taxon>
        <taxon>Alphaproteobacteria</taxon>
        <taxon>Sphingomonadales</taxon>
        <taxon>Sphingomonadaceae</taxon>
        <taxon>Sphingomonas</taxon>
    </lineage>
</organism>
<evidence type="ECO:0000256" key="6">
    <source>
        <dbReference type="SAM" id="Phobius"/>
    </source>
</evidence>
<feature type="transmembrane region" description="Helical" evidence="6">
    <location>
        <begin position="404"/>
        <end position="421"/>
    </location>
</feature>
<feature type="transmembrane region" description="Helical" evidence="6">
    <location>
        <begin position="225"/>
        <end position="247"/>
    </location>
</feature>
<gene>
    <name evidence="7" type="ORF">GV829_10220</name>
</gene>
<evidence type="ECO:0000256" key="3">
    <source>
        <dbReference type="ARBA" id="ARBA00022692"/>
    </source>
</evidence>
<proteinExistence type="predicted"/>
<keyword evidence="4 6" id="KW-1133">Transmembrane helix</keyword>
<feature type="transmembrane region" description="Helical" evidence="6">
    <location>
        <begin position="369"/>
        <end position="392"/>
    </location>
</feature>
<keyword evidence="8" id="KW-1185">Reference proteome</keyword>
<feature type="transmembrane region" description="Helical" evidence="6">
    <location>
        <begin position="21"/>
        <end position="46"/>
    </location>
</feature>
<keyword evidence="3 6" id="KW-0812">Transmembrane</keyword>
<name>A0A6M4B0A5_9SPHN</name>
<dbReference type="GO" id="GO:0005886">
    <property type="term" value="C:plasma membrane"/>
    <property type="evidence" value="ECO:0007669"/>
    <property type="project" value="UniProtKB-SubCell"/>
</dbReference>
<dbReference type="KEGG" id="slan:GV829_10220"/>
<evidence type="ECO:0000256" key="4">
    <source>
        <dbReference type="ARBA" id="ARBA00022989"/>
    </source>
</evidence>
<feature type="transmembrane region" description="Helical" evidence="6">
    <location>
        <begin position="342"/>
        <end position="362"/>
    </location>
</feature>
<dbReference type="AlphaFoldDB" id="A0A6M4B0A5"/>
<protein>
    <recommendedName>
        <fullName evidence="9">Oligosaccharide flippase family protein</fullName>
    </recommendedName>
</protein>
<dbReference type="InterPro" id="IPR050833">
    <property type="entry name" value="Poly_Biosynth_Transport"/>
</dbReference>
<evidence type="ECO:0000256" key="5">
    <source>
        <dbReference type="ARBA" id="ARBA00023136"/>
    </source>
</evidence>
<evidence type="ECO:0000313" key="7">
    <source>
        <dbReference type="EMBL" id="QJQ32771.1"/>
    </source>
</evidence>
<keyword evidence="5 6" id="KW-0472">Membrane</keyword>
<feature type="transmembrane region" description="Helical" evidence="6">
    <location>
        <begin position="259"/>
        <end position="282"/>
    </location>
</feature>
<dbReference type="RefSeq" id="WP_169946364.1">
    <property type="nucleotide sequence ID" value="NZ_CP053015.1"/>
</dbReference>
<dbReference type="PANTHER" id="PTHR30250">
    <property type="entry name" value="PST FAMILY PREDICTED COLANIC ACID TRANSPORTER"/>
    <property type="match status" value="1"/>
</dbReference>
<dbReference type="EMBL" id="CP053015">
    <property type="protein sequence ID" value="QJQ32771.1"/>
    <property type="molecule type" value="Genomic_DNA"/>
</dbReference>
<keyword evidence="2" id="KW-1003">Cell membrane</keyword>
<sequence length="442" mass="48195">MKGMNAVRGLVNASFERLVSLAGSGSGMFLIITLASNGIFILRSYAALAFMDYRQLGLMAIVQTLVLLIGTLQFGLLNGGYRVLCSADKETTQRLNNLAYTLIGLLTLAVFMFSPLLVGDSLPGSYGWIIAMGVTAGSLTLLRTWINNQLIATHRLTQVNQLTIWSGLASLLPLLMVRDYPLESSLLSFVLQPALFVIVALIWFDDLRPKSFSLDLSLFKQVMKTGILIFLSGVLLQVNVQIERFYVVRFIGVEALGHLYISILFVSLFTIIPNALQSIFVPRIVRQYESGEGIGVNASMASILLYSIIYCLAGAVGLYAFGDLVVSLLSPKYAADLYYVKLLYPGIALFTVASSLAIVCNITLRYWPYIAAFGLGSLATGLAFGYAVAAPLTLDLAQVTMVKTSAYLLTGAGLWIGYLHIAGQMPQLRLRLVRPKPGRRGE</sequence>
<evidence type="ECO:0000256" key="2">
    <source>
        <dbReference type="ARBA" id="ARBA00022475"/>
    </source>
</evidence>
<feature type="transmembrane region" description="Helical" evidence="6">
    <location>
        <begin position="303"/>
        <end position="322"/>
    </location>
</feature>
<feature type="transmembrane region" description="Helical" evidence="6">
    <location>
        <begin position="98"/>
        <end position="119"/>
    </location>
</feature>
<dbReference type="PANTHER" id="PTHR30250:SF11">
    <property type="entry name" value="O-ANTIGEN TRANSPORTER-RELATED"/>
    <property type="match status" value="1"/>
</dbReference>
<evidence type="ECO:0000313" key="8">
    <source>
        <dbReference type="Proteomes" id="UP000503018"/>
    </source>
</evidence>
<feature type="transmembrane region" description="Helical" evidence="6">
    <location>
        <begin position="58"/>
        <end position="77"/>
    </location>
</feature>
<evidence type="ECO:0000256" key="1">
    <source>
        <dbReference type="ARBA" id="ARBA00004651"/>
    </source>
</evidence>